<dbReference type="AlphaFoldDB" id="A0A3S5AK38"/>
<evidence type="ECO:0000256" key="1">
    <source>
        <dbReference type="ARBA" id="ARBA00022490"/>
    </source>
</evidence>
<dbReference type="GO" id="GO:0006412">
    <property type="term" value="P:translation"/>
    <property type="evidence" value="ECO:0007669"/>
    <property type="project" value="UniProtKB-UniRule"/>
</dbReference>
<name>A0A3S5AK38_9PLAT</name>
<comment type="subcellular location">
    <subcellularLocation>
        <location evidence="4">Cytoplasm</location>
    </subcellularLocation>
</comment>
<evidence type="ECO:0000256" key="3">
    <source>
        <dbReference type="ARBA" id="ARBA00023274"/>
    </source>
</evidence>
<feature type="initiator methionine" description="Removed" evidence="4">
    <location>
        <position position="1"/>
    </location>
</feature>
<dbReference type="GO" id="GO:0022627">
    <property type="term" value="C:cytosolic small ribosomal subunit"/>
    <property type="evidence" value="ECO:0007669"/>
    <property type="project" value="UniProtKB-UniRule"/>
</dbReference>
<keyword evidence="3 4" id="KW-0687">Ribonucleoprotein</keyword>
<dbReference type="SMART" id="SM01397">
    <property type="entry name" value="Ribosomal_S3Ae"/>
    <property type="match status" value="1"/>
</dbReference>
<reference evidence="6" key="1">
    <citation type="submission" date="2018-11" db="EMBL/GenBank/DDBJ databases">
        <authorList>
            <consortium name="Pathogen Informatics"/>
        </authorList>
    </citation>
    <scope>NUCLEOTIDE SEQUENCE</scope>
</reference>
<dbReference type="InterPro" id="IPR001593">
    <property type="entry name" value="Ribosomal_eS1"/>
</dbReference>
<dbReference type="InterPro" id="IPR027500">
    <property type="entry name" value="Ribosomal_eS1_euk"/>
</dbReference>
<comment type="caution">
    <text evidence="6">The sequence shown here is derived from an EMBL/GenBank/DDBJ whole genome shotgun (WGS) entry which is preliminary data.</text>
</comment>
<comment type="similarity">
    <text evidence="4">Belongs to the eukaryotic ribosomal protein eS1 family.</text>
</comment>
<dbReference type="GO" id="GO:0003735">
    <property type="term" value="F:structural constituent of ribosome"/>
    <property type="evidence" value="ECO:0007669"/>
    <property type="project" value="UniProtKB-UniRule"/>
</dbReference>
<keyword evidence="7" id="KW-1185">Reference proteome</keyword>
<feature type="region of interest" description="Disordered" evidence="5">
    <location>
        <begin position="1"/>
        <end position="27"/>
    </location>
</feature>
<dbReference type="OrthoDB" id="9834376at2759"/>
<gene>
    <name evidence="6" type="ORF">PXEA_LOCUS15611</name>
</gene>
<accession>A0A3S5AK38</accession>
<evidence type="ECO:0000256" key="5">
    <source>
        <dbReference type="SAM" id="MobiDB-lite"/>
    </source>
</evidence>
<evidence type="ECO:0000313" key="6">
    <source>
        <dbReference type="EMBL" id="VEL22171.1"/>
    </source>
</evidence>
<protein>
    <recommendedName>
        <fullName evidence="4">Small ribosomal subunit protein eS1</fullName>
    </recommendedName>
</protein>
<dbReference type="Pfam" id="PF01015">
    <property type="entry name" value="Ribosomal_S3Ae"/>
    <property type="match status" value="1"/>
</dbReference>
<feature type="compositionally biased region" description="Basic residues" evidence="5">
    <location>
        <begin position="9"/>
        <end position="23"/>
    </location>
</feature>
<dbReference type="PANTHER" id="PTHR11830">
    <property type="entry name" value="40S RIBOSOMAL PROTEIN S3A"/>
    <property type="match status" value="1"/>
</dbReference>
<dbReference type="EMBL" id="CAAALY010055021">
    <property type="protein sequence ID" value="VEL22171.1"/>
    <property type="molecule type" value="Genomic_DNA"/>
</dbReference>
<dbReference type="HAMAP" id="MF_03122">
    <property type="entry name" value="Ribosomal_eS1_euk"/>
    <property type="match status" value="1"/>
</dbReference>
<comment type="subunit">
    <text evidence="4">Component of the small ribosomal subunit. Mature ribosomes consist of a small (40S) and a large (60S) subunit. The 40S subunit contains about 33 different proteins and 1 molecule of RNA (18S). The 60S subunit contains about 49 different proteins and 3 molecules of RNA (28S, 5.8S and 5S).</text>
</comment>
<keyword evidence="1 4" id="KW-0963">Cytoplasm</keyword>
<proteinExistence type="inferred from homology"/>
<organism evidence="6 7">
    <name type="scientific">Protopolystoma xenopodis</name>
    <dbReference type="NCBI Taxonomy" id="117903"/>
    <lineage>
        <taxon>Eukaryota</taxon>
        <taxon>Metazoa</taxon>
        <taxon>Spiralia</taxon>
        <taxon>Lophotrochozoa</taxon>
        <taxon>Platyhelminthes</taxon>
        <taxon>Monogenea</taxon>
        <taxon>Polyopisthocotylea</taxon>
        <taxon>Polystomatidea</taxon>
        <taxon>Polystomatidae</taxon>
        <taxon>Protopolystoma</taxon>
    </lineage>
</organism>
<dbReference type="Proteomes" id="UP000784294">
    <property type="component" value="Unassembled WGS sequence"/>
</dbReference>
<evidence type="ECO:0000256" key="4">
    <source>
        <dbReference type="HAMAP-Rule" id="MF_03122"/>
    </source>
</evidence>
<evidence type="ECO:0000256" key="2">
    <source>
        <dbReference type="ARBA" id="ARBA00022980"/>
    </source>
</evidence>
<keyword evidence="2 4" id="KW-0689">Ribosomal protein</keyword>
<evidence type="ECO:0000313" key="7">
    <source>
        <dbReference type="Proteomes" id="UP000784294"/>
    </source>
</evidence>
<sequence length="241" mass="27388">MPPSQQKGAAKKTGPKKGGKKKTHDPFTKKEWYDIRAPIMFSKRTCARTLVTRTQGTRIASDALKKRVVLMSLGDLMAKNDESFRKFKLQVEDVQGRHCLTNFYGMTLTRDKLCSLVKKWQSTIEVHADVKTTDGYLLRFFIIAFTKKQNALSTPRTYAQASRIKRIRARMVEVINREVATCDLKGVVEKLIPDSIGSDCRKAGSKLYPLSDALVRKVKVLKKPKLDSNWQTHGTAWRGKK</sequence>